<gene>
    <name evidence="4" type="ORF">PSECIP111854_02884</name>
</gene>
<accession>A0A9W4R0Z1</accession>
<reference evidence="4" key="1">
    <citation type="submission" date="2022-07" db="EMBL/GenBank/DDBJ databases">
        <authorList>
            <person name="Criscuolo A."/>
        </authorList>
    </citation>
    <scope>NUCLEOTIDE SEQUENCE</scope>
    <source>
        <strain evidence="4">CIP111854</strain>
    </source>
</reference>
<protein>
    <recommendedName>
        <fullName evidence="6">Esterase</fullName>
    </recommendedName>
</protein>
<keyword evidence="2" id="KW-0378">Hydrolase</keyword>
<organism evidence="4 5">
    <name type="scientific">Pseudoalteromonas holothuriae</name>
    <dbReference type="NCBI Taxonomy" id="2963714"/>
    <lineage>
        <taxon>Bacteria</taxon>
        <taxon>Pseudomonadati</taxon>
        <taxon>Pseudomonadota</taxon>
        <taxon>Gammaproteobacteria</taxon>
        <taxon>Alteromonadales</taxon>
        <taxon>Pseudoalteromonadaceae</taxon>
        <taxon>Pseudoalteromonas</taxon>
    </lineage>
</organism>
<dbReference type="GO" id="GO:0016788">
    <property type="term" value="F:hydrolase activity, acting on ester bonds"/>
    <property type="evidence" value="ECO:0007669"/>
    <property type="project" value="TreeGrafter"/>
</dbReference>
<dbReference type="RefSeq" id="WP_261626684.1">
    <property type="nucleotide sequence ID" value="NZ_CAMAPC010000012.1"/>
</dbReference>
<dbReference type="InterPro" id="IPR052558">
    <property type="entry name" value="Siderophore_Hydrolase_D"/>
</dbReference>
<dbReference type="PANTHER" id="PTHR40841">
    <property type="entry name" value="SIDEROPHORE TRIACETYLFUSARININE C ESTERASE"/>
    <property type="match status" value="1"/>
</dbReference>
<evidence type="ECO:0000256" key="3">
    <source>
        <dbReference type="SAM" id="SignalP"/>
    </source>
</evidence>
<evidence type="ECO:0000313" key="4">
    <source>
        <dbReference type="EMBL" id="CAH9061805.1"/>
    </source>
</evidence>
<dbReference type="InterPro" id="IPR000801">
    <property type="entry name" value="Esterase-like"/>
</dbReference>
<name>A0A9W4R0Z1_9GAMM</name>
<keyword evidence="5" id="KW-1185">Reference proteome</keyword>
<proteinExistence type="inferred from homology"/>
<keyword evidence="3" id="KW-0732">Signal</keyword>
<feature type="chain" id="PRO_5040849570" description="Esterase" evidence="3">
    <location>
        <begin position="19"/>
        <end position="349"/>
    </location>
</feature>
<evidence type="ECO:0000313" key="5">
    <source>
        <dbReference type="Proteomes" id="UP001152467"/>
    </source>
</evidence>
<comment type="similarity">
    <text evidence="1">Belongs to the esterase D family.</text>
</comment>
<dbReference type="AlphaFoldDB" id="A0A9W4R0Z1"/>
<evidence type="ECO:0008006" key="6">
    <source>
        <dbReference type="Google" id="ProtNLM"/>
    </source>
</evidence>
<dbReference type="EMBL" id="CAMAPC010000012">
    <property type="protein sequence ID" value="CAH9061805.1"/>
    <property type="molecule type" value="Genomic_DNA"/>
</dbReference>
<dbReference type="Pfam" id="PF00756">
    <property type="entry name" value="Esterase"/>
    <property type="match status" value="1"/>
</dbReference>
<dbReference type="Proteomes" id="UP001152467">
    <property type="component" value="Unassembled WGS sequence"/>
</dbReference>
<feature type="signal peptide" evidence="3">
    <location>
        <begin position="1"/>
        <end position="18"/>
    </location>
</feature>
<comment type="caution">
    <text evidence="4">The sequence shown here is derived from an EMBL/GenBank/DDBJ whole genome shotgun (WGS) entry which is preliminary data.</text>
</comment>
<dbReference type="SUPFAM" id="SSF53474">
    <property type="entry name" value="alpha/beta-Hydrolases"/>
    <property type="match status" value="1"/>
</dbReference>
<dbReference type="Gene3D" id="3.40.50.1820">
    <property type="entry name" value="alpha/beta hydrolase"/>
    <property type="match status" value="1"/>
</dbReference>
<sequence>MRVLFFSFVLLCSKFSLASGLMLAEEVKLQSNSLGEERNLLIKLPKNYHNEEKSYPVLYVLHGQWDMLSTLSTLDLLEDQIPNFIVVGIESRGKELSPENGKTTPFANFLEKEAVPYVNENYRVATYSILSGHSNSGRFVLDYWLSDNPVFSKYFAFSPSLDDGYIVDKVSKSNSEVLKRKAPLTITIANEGEHMQNPFTELTKKLSNLSKGSFEFQKFPDQSHRTTKHPSMQYALQSTFAGWEPTYEVKISGLDGLKEHYTDLSNKYGFKVLVPTETLQKLTAHYAISENATEELNKHIAFTINQSSEGIDSLFEISDYLSSNGYKEAGEIILNEICNQSKNNQRCSG</sequence>
<evidence type="ECO:0000256" key="2">
    <source>
        <dbReference type="ARBA" id="ARBA00022801"/>
    </source>
</evidence>
<evidence type="ECO:0000256" key="1">
    <source>
        <dbReference type="ARBA" id="ARBA00005622"/>
    </source>
</evidence>
<dbReference type="InterPro" id="IPR029058">
    <property type="entry name" value="AB_hydrolase_fold"/>
</dbReference>
<dbReference type="PANTHER" id="PTHR40841:SF2">
    <property type="entry name" value="SIDEROPHORE-DEGRADING ESTERASE (EUROFUNG)"/>
    <property type="match status" value="1"/>
</dbReference>